<name>A0A238KTK5_9RHOB</name>
<reference evidence="1 2" key="1">
    <citation type="submission" date="2017-05" db="EMBL/GenBank/DDBJ databases">
        <authorList>
            <person name="Song R."/>
            <person name="Chenine A.L."/>
            <person name="Ruprecht R.M."/>
        </authorList>
    </citation>
    <scope>NUCLEOTIDE SEQUENCE [LARGE SCALE GENOMIC DNA]</scope>
    <source>
        <strain evidence="1 2">CECT 8898</strain>
    </source>
</reference>
<evidence type="ECO:0000313" key="1">
    <source>
        <dbReference type="EMBL" id="SMX46163.1"/>
    </source>
</evidence>
<dbReference type="AlphaFoldDB" id="A0A238KTK5"/>
<dbReference type="EMBL" id="FXYF01000009">
    <property type="protein sequence ID" value="SMX46163.1"/>
    <property type="molecule type" value="Genomic_DNA"/>
</dbReference>
<organism evidence="1 2">
    <name type="scientific">Maliponia aquimaris</name>
    <dbReference type="NCBI Taxonomy" id="1673631"/>
    <lineage>
        <taxon>Bacteria</taxon>
        <taxon>Pseudomonadati</taxon>
        <taxon>Pseudomonadota</taxon>
        <taxon>Alphaproteobacteria</taxon>
        <taxon>Rhodobacterales</taxon>
        <taxon>Paracoccaceae</taxon>
        <taxon>Maliponia</taxon>
    </lineage>
</organism>
<proteinExistence type="predicted"/>
<sequence>MTTAPDSAAEVATQLLEITGEALLSGAFDRFAECFRLPQVVATMDGARVLRTRDDLRRVFDEVRGLYAELGVARLDRWVEAALFDGPDRIRQAHVTHLLSKEGALLRPPFTDLAEIVREDGRWQVVGNQYTVETDTDHGRALLSAGVRPEAEAGPDSPAAAVFQGILDRVTRAFLTGDFETMFAAVQLPLFVQASQGTRVFATRDEVEADFRRYVTEFRVHGVTDAVRKVTSAEMVGARRITGGYRTHILSGAQLVVPAYKSAMTVEQGDDLAWRMTSIIHPMGHLTLTDKSEARNLPCPGDGRS</sequence>
<gene>
    <name evidence="1" type="ORF">MAA8898_03345</name>
</gene>
<dbReference type="OrthoDB" id="7854707at2"/>
<protein>
    <recommendedName>
        <fullName evidence="3">SnoaL-like domain protein</fullName>
    </recommendedName>
</protein>
<accession>A0A238KTK5</accession>
<evidence type="ECO:0008006" key="3">
    <source>
        <dbReference type="Google" id="ProtNLM"/>
    </source>
</evidence>
<dbReference type="RefSeq" id="WP_094022135.1">
    <property type="nucleotide sequence ID" value="NZ_FXYF01000009.1"/>
</dbReference>
<keyword evidence="2" id="KW-1185">Reference proteome</keyword>
<evidence type="ECO:0000313" key="2">
    <source>
        <dbReference type="Proteomes" id="UP000207598"/>
    </source>
</evidence>
<dbReference type="Proteomes" id="UP000207598">
    <property type="component" value="Unassembled WGS sequence"/>
</dbReference>